<feature type="compositionally biased region" description="Polar residues" evidence="1">
    <location>
        <begin position="34"/>
        <end position="43"/>
    </location>
</feature>
<reference evidence="2" key="1">
    <citation type="submission" date="2015-04" db="UniProtKB">
        <authorList>
            <consortium name="EnsemblPlants"/>
        </authorList>
    </citation>
    <scope>IDENTIFICATION</scope>
</reference>
<evidence type="ECO:0000313" key="3">
    <source>
        <dbReference type="Proteomes" id="UP000026962"/>
    </source>
</evidence>
<proteinExistence type="predicted"/>
<dbReference type="Proteomes" id="UP000026962">
    <property type="component" value="Chromosome 3"/>
</dbReference>
<sequence>MELTLVAALRERATGMPGSANTMPRGNKKRSKKGQNPTRTKNITALIEATFLESPSSRRGRKGIGQSARATRKDETEEEEGEQEGEATHRSKTQRLTWRPFSRHFCGLGSFFLQLRKATFSGLHRTAMCFDAAISTDEVGIGSPDASTGALLADIAASALKGFSALEI</sequence>
<feature type="region of interest" description="Disordered" evidence="1">
    <location>
        <begin position="10"/>
        <end position="94"/>
    </location>
</feature>
<feature type="compositionally biased region" description="Acidic residues" evidence="1">
    <location>
        <begin position="76"/>
        <end position="85"/>
    </location>
</feature>
<organism evidence="2">
    <name type="scientific">Oryza punctata</name>
    <name type="common">Red rice</name>
    <dbReference type="NCBI Taxonomy" id="4537"/>
    <lineage>
        <taxon>Eukaryota</taxon>
        <taxon>Viridiplantae</taxon>
        <taxon>Streptophyta</taxon>
        <taxon>Embryophyta</taxon>
        <taxon>Tracheophyta</taxon>
        <taxon>Spermatophyta</taxon>
        <taxon>Magnoliopsida</taxon>
        <taxon>Liliopsida</taxon>
        <taxon>Poales</taxon>
        <taxon>Poaceae</taxon>
        <taxon>BOP clade</taxon>
        <taxon>Oryzoideae</taxon>
        <taxon>Oryzeae</taxon>
        <taxon>Oryzinae</taxon>
        <taxon>Oryza</taxon>
    </lineage>
</organism>
<name>A0A0E0KCH0_ORYPU</name>
<dbReference type="EnsemblPlants" id="OPUNC03G13270.1">
    <property type="protein sequence ID" value="OPUNC03G13270.1"/>
    <property type="gene ID" value="OPUNC03G13270"/>
</dbReference>
<evidence type="ECO:0000313" key="2">
    <source>
        <dbReference type="EnsemblPlants" id="OPUNC03G13270.1"/>
    </source>
</evidence>
<reference evidence="2" key="2">
    <citation type="submission" date="2018-05" db="EMBL/GenBank/DDBJ databases">
        <title>OpunRS2 (Oryza punctata Reference Sequence Version 2).</title>
        <authorList>
            <person name="Zhang J."/>
            <person name="Kudrna D."/>
            <person name="Lee S."/>
            <person name="Talag J."/>
            <person name="Welchert J."/>
            <person name="Wing R.A."/>
        </authorList>
    </citation>
    <scope>NUCLEOTIDE SEQUENCE [LARGE SCALE GENOMIC DNA]</scope>
</reference>
<dbReference type="Gramene" id="OPUNC03G13270.1">
    <property type="protein sequence ID" value="OPUNC03G13270.1"/>
    <property type="gene ID" value="OPUNC03G13270"/>
</dbReference>
<dbReference type="AlphaFoldDB" id="A0A0E0KCH0"/>
<protein>
    <submittedName>
        <fullName evidence="2">Uncharacterized protein</fullName>
    </submittedName>
</protein>
<keyword evidence="3" id="KW-1185">Reference proteome</keyword>
<dbReference type="HOGENOM" id="CLU_1589110_0_0_1"/>
<evidence type="ECO:0000256" key="1">
    <source>
        <dbReference type="SAM" id="MobiDB-lite"/>
    </source>
</evidence>
<accession>A0A0E0KCH0</accession>